<evidence type="ECO:0000256" key="9">
    <source>
        <dbReference type="ARBA" id="ARBA00048478"/>
    </source>
</evidence>
<dbReference type="InterPro" id="IPR027417">
    <property type="entry name" value="P-loop_NTPase"/>
</dbReference>
<evidence type="ECO:0000256" key="2">
    <source>
        <dbReference type="ARBA" id="ARBA00011005"/>
    </source>
</evidence>
<dbReference type="InterPro" id="IPR011994">
    <property type="entry name" value="Cytidylate_kinase_dom"/>
</dbReference>
<proteinExistence type="inferred from homology"/>
<dbReference type="EC" id="2.7.4.25" evidence="10"/>
<evidence type="ECO:0000256" key="4">
    <source>
        <dbReference type="ARBA" id="ARBA00022679"/>
    </source>
</evidence>
<dbReference type="Gene3D" id="3.40.50.300">
    <property type="entry name" value="P-loop containing nucleotide triphosphate hydrolases"/>
    <property type="match status" value="1"/>
</dbReference>
<evidence type="ECO:0000256" key="10">
    <source>
        <dbReference type="HAMAP-Rule" id="MF_00239"/>
    </source>
</evidence>
<dbReference type="InterPro" id="IPR011892">
    <property type="entry name" value="Cyt_kin_arch"/>
</dbReference>
<feature type="binding site" evidence="10">
    <location>
        <begin position="7"/>
        <end position="15"/>
    </location>
    <ligand>
        <name>ATP</name>
        <dbReference type="ChEBI" id="CHEBI:30616"/>
    </ligand>
</feature>
<dbReference type="GO" id="GO:0006220">
    <property type="term" value="P:pyrimidine nucleotide metabolic process"/>
    <property type="evidence" value="ECO:0007669"/>
    <property type="project" value="UniProtKB-UniRule"/>
</dbReference>
<comment type="catalytic activity">
    <reaction evidence="8 10">
        <text>dCMP + ATP = dCDP + ADP</text>
        <dbReference type="Rhea" id="RHEA:25094"/>
        <dbReference type="ChEBI" id="CHEBI:30616"/>
        <dbReference type="ChEBI" id="CHEBI:57566"/>
        <dbReference type="ChEBI" id="CHEBI:58593"/>
        <dbReference type="ChEBI" id="CHEBI:456216"/>
        <dbReference type="EC" id="2.7.4.25"/>
    </reaction>
</comment>
<evidence type="ECO:0000256" key="3">
    <source>
        <dbReference type="ARBA" id="ARBA00022490"/>
    </source>
</evidence>
<dbReference type="AlphaFoldDB" id="D7E8Q9"/>
<dbReference type="GO" id="GO:0036431">
    <property type="term" value="F:dCMP kinase activity"/>
    <property type="evidence" value="ECO:0007669"/>
    <property type="project" value="InterPro"/>
</dbReference>
<keyword evidence="7 10" id="KW-0067">ATP-binding</keyword>
<dbReference type="SUPFAM" id="SSF52540">
    <property type="entry name" value="P-loop containing nucleoside triphosphate hydrolases"/>
    <property type="match status" value="1"/>
</dbReference>
<organism evidence="11 12">
    <name type="scientific">Methanohalobium evestigatum (strain ATCC BAA-1072 / DSM 3721 / NBRC 107634 / OCM 161 / Z-7303)</name>
    <dbReference type="NCBI Taxonomy" id="644295"/>
    <lineage>
        <taxon>Archaea</taxon>
        <taxon>Methanobacteriati</taxon>
        <taxon>Methanobacteriota</taxon>
        <taxon>Stenosarchaea group</taxon>
        <taxon>Methanomicrobia</taxon>
        <taxon>Methanosarcinales</taxon>
        <taxon>Methanosarcinaceae</taxon>
        <taxon>Methanohalobium</taxon>
    </lineage>
</organism>
<dbReference type="HAMAP" id="MF_00239">
    <property type="entry name" value="Cytidyl_kinase_type2"/>
    <property type="match status" value="1"/>
</dbReference>
<keyword evidence="4 10" id="KW-0808">Transferase</keyword>
<dbReference type="KEGG" id="mev:Metev_0832"/>
<keyword evidence="6 10" id="KW-0418">Kinase</keyword>
<dbReference type="HOGENOM" id="CLU_079959_1_0_2"/>
<dbReference type="NCBIfam" id="TIGR02173">
    <property type="entry name" value="cyt_kin_arch"/>
    <property type="match status" value="1"/>
</dbReference>
<evidence type="ECO:0000256" key="5">
    <source>
        <dbReference type="ARBA" id="ARBA00022741"/>
    </source>
</evidence>
<dbReference type="Proteomes" id="UP000000391">
    <property type="component" value="Chromosome"/>
</dbReference>
<comment type="subcellular location">
    <subcellularLocation>
        <location evidence="1 10">Cytoplasm</location>
    </subcellularLocation>
</comment>
<name>D7E8Q9_METEZ</name>
<protein>
    <recommendedName>
        <fullName evidence="10">Cytidylate kinase</fullName>
        <shortName evidence="10">CK</shortName>
        <ecNumber evidence="10">2.7.4.25</ecNumber>
    </recommendedName>
    <alternativeName>
        <fullName evidence="10">Cytidine monophosphate kinase</fullName>
        <shortName evidence="10">CMP kinase</shortName>
    </alternativeName>
</protein>
<dbReference type="EMBL" id="CP002069">
    <property type="protein sequence ID" value="ADI73730.1"/>
    <property type="molecule type" value="Genomic_DNA"/>
</dbReference>
<accession>D7E8Q9</accession>
<evidence type="ECO:0000313" key="12">
    <source>
        <dbReference type="Proteomes" id="UP000000391"/>
    </source>
</evidence>
<comment type="similarity">
    <text evidence="2 10">Belongs to the cytidylate kinase family. Type 2 subfamily.</text>
</comment>
<dbReference type="GeneID" id="9346460"/>
<dbReference type="OrthoDB" id="31096at2157"/>
<dbReference type="GO" id="GO:0005524">
    <property type="term" value="F:ATP binding"/>
    <property type="evidence" value="ECO:0007669"/>
    <property type="project" value="UniProtKB-UniRule"/>
</dbReference>
<keyword evidence="12" id="KW-1185">Reference proteome</keyword>
<dbReference type="GO" id="GO:0036430">
    <property type="term" value="F:CMP kinase activity"/>
    <property type="evidence" value="ECO:0007669"/>
    <property type="project" value="RHEA"/>
</dbReference>
<evidence type="ECO:0000313" key="11">
    <source>
        <dbReference type="EMBL" id="ADI73730.1"/>
    </source>
</evidence>
<evidence type="ECO:0000256" key="6">
    <source>
        <dbReference type="ARBA" id="ARBA00022777"/>
    </source>
</evidence>
<gene>
    <name evidence="10" type="primary">cmk</name>
    <name evidence="11" type="ordered locus">Metev_0832</name>
</gene>
<dbReference type="STRING" id="644295.Metev_0832"/>
<dbReference type="GO" id="GO:0005737">
    <property type="term" value="C:cytoplasm"/>
    <property type="evidence" value="ECO:0007669"/>
    <property type="project" value="UniProtKB-SubCell"/>
</dbReference>
<sequence>MLLTISGLPGSGTTTVSNLLSKHYNVDLISAGEVFRKLADEYGMTLEEFGNFAESEPSIDLEIDRRQQEIASEKNNCILEGRLAGYMAETDNVLKIWLKAPLDVRVERLIEREGGSFDEVFESTKKRETSENARYWDIHGIDLTDMSIYDLVIDTSRWNQIQIKDILRLSIDTLGGFS</sequence>
<dbReference type="Pfam" id="PF13189">
    <property type="entry name" value="Cytidylate_kin2"/>
    <property type="match status" value="1"/>
</dbReference>
<comment type="catalytic activity">
    <reaction evidence="9 10">
        <text>CMP + ATP = CDP + ADP</text>
        <dbReference type="Rhea" id="RHEA:11600"/>
        <dbReference type="ChEBI" id="CHEBI:30616"/>
        <dbReference type="ChEBI" id="CHEBI:58069"/>
        <dbReference type="ChEBI" id="CHEBI:60377"/>
        <dbReference type="ChEBI" id="CHEBI:456216"/>
        <dbReference type="EC" id="2.7.4.25"/>
    </reaction>
</comment>
<evidence type="ECO:0000256" key="8">
    <source>
        <dbReference type="ARBA" id="ARBA00047615"/>
    </source>
</evidence>
<evidence type="ECO:0000256" key="7">
    <source>
        <dbReference type="ARBA" id="ARBA00022840"/>
    </source>
</evidence>
<keyword evidence="5 10" id="KW-0547">Nucleotide-binding</keyword>
<keyword evidence="3 10" id="KW-0963">Cytoplasm</keyword>
<reference evidence="11 12" key="1">
    <citation type="submission" date="2010-06" db="EMBL/GenBank/DDBJ databases">
        <title>Complete sequence chromosome of Methanohalobium evestigatum Z-7303.</title>
        <authorList>
            <consortium name="US DOE Joint Genome Institute"/>
            <person name="Lucas S."/>
            <person name="Copeland A."/>
            <person name="Lapidus A."/>
            <person name="Cheng J.-F."/>
            <person name="Bruce D."/>
            <person name="Goodwin L."/>
            <person name="Pitluck S."/>
            <person name="Saunders E."/>
            <person name="Detter J.C."/>
            <person name="Han C."/>
            <person name="Tapia R."/>
            <person name="Land M."/>
            <person name="Hauser L."/>
            <person name="Kyrpides N."/>
            <person name="Mikhailova N."/>
            <person name="Sieprawska-Lupa M."/>
            <person name="Whitman W.B."/>
            <person name="Anderson I."/>
            <person name="Woyke T."/>
        </authorList>
    </citation>
    <scope>NUCLEOTIDE SEQUENCE [LARGE SCALE GENOMIC DNA]</scope>
    <source>
        <strain evidence="12">ATCC BAA-1072 / DSM 3721 / NBRC 107634 / OCM 161 / Z-7303</strain>
    </source>
</reference>
<dbReference type="RefSeq" id="WP_013194298.1">
    <property type="nucleotide sequence ID" value="NC_014253.1"/>
</dbReference>
<dbReference type="CDD" id="cd02020">
    <property type="entry name" value="CMPK"/>
    <property type="match status" value="1"/>
</dbReference>
<evidence type="ECO:0000256" key="1">
    <source>
        <dbReference type="ARBA" id="ARBA00004496"/>
    </source>
</evidence>